<name>A0A084WBZ3_ANOSI</name>
<organism evidence="1">
    <name type="scientific">Anopheles sinensis</name>
    <name type="common">Mosquito</name>
    <dbReference type="NCBI Taxonomy" id="74873"/>
    <lineage>
        <taxon>Eukaryota</taxon>
        <taxon>Metazoa</taxon>
        <taxon>Ecdysozoa</taxon>
        <taxon>Arthropoda</taxon>
        <taxon>Hexapoda</taxon>
        <taxon>Insecta</taxon>
        <taxon>Pterygota</taxon>
        <taxon>Neoptera</taxon>
        <taxon>Endopterygota</taxon>
        <taxon>Diptera</taxon>
        <taxon>Nematocera</taxon>
        <taxon>Culicoidea</taxon>
        <taxon>Culicidae</taxon>
        <taxon>Anophelinae</taxon>
        <taxon>Anopheles</taxon>
    </lineage>
</organism>
<reference evidence="2" key="2">
    <citation type="submission" date="2020-05" db="UniProtKB">
        <authorList>
            <consortium name="EnsemblMetazoa"/>
        </authorList>
    </citation>
    <scope>IDENTIFICATION</scope>
</reference>
<dbReference type="AlphaFoldDB" id="A0A084WBZ3"/>
<evidence type="ECO:0000313" key="2">
    <source>
        <dbReference type="EnsemblMetazoa" id="ASIC015804-PA"/>
    </source>
</evidence>
<sequence length="64" mass="7155">MEQVEEEARTWGEIFHFLASASERAIIMGPILAPGTLGHRLPRATTDGTDAGFFYAAHRTLWPR</sequence>
<dbReference type="EMBL" id="ATLV01022527">
    <property type="status" value="NOT_ANNOTATED_CDS"/>
    <property type="molecule type" value="Genomic_DNA"/>
</dbReference>
<dbReference type="EnsemblMetazoa" id="ASIC015804-RA">
    <property type="protein sequence ID" value="ASIC015804-PA"/>
    <property type="gene ID" value="ASIC015804"/>
</dbReference>
<proteinExistence type="predicted"/>
<dbReference type="VEuPathDB" id="VectorBase:ASIC015804"/>
<evidence type="ECO:0000313" key="3">
    <source>
        <dbReference type="Proteomes" id="UP000030765"/>
    </source>
</evidence>
<dbReference type="EMBL" id="KE525333">
    <property type="protein sequence ID" value="KFB47737.1"/>
    <property type="molecule type" value="Genomic_DNA"/>
</dbReference>
<gene>
    <name evidence="1" type="ORF">ZHAS_00015804</name>
</gene>
<dbReference type="Proteomes" id="UP000030765">
    <property type="component" value="Unassembled WGS sequence"/>
</dbReference>
<protein>
    <submittedName>
        <fullName evidence="1 2">Uncharacterized protein</fullName>
    </submittedName>
</protein>
<accession>A0A084WBZ3</accession>
<reference evidence="1 3" key="1">
    <citation type="journal article" date="2014" name="BMC Genomics">
        <title>Genome sequence of Anopheles sinensis provides insight into genetics basis of mosquito competence for malaria parasites.</title>
        <authorList>
            <person name="Zhou D."/>
            <person name="Zhang D."/>
            <person name="Ding G."/>
            <person name="Shi L."/>
            <person name="Hou Q."/>
            <person name="Ye Y."/>
            <person name="Xu Y."/>
            <person name="Zhou H."/>
            <person name="Xiong C."/>
            <person name="Li S."/>
            <person name="Yu J."/>
            <person name="Hong S."/>
            <person name="Yu X."/>
            <person name="Zou P."/>
            <person name="Chen C."/>
            <person name="Chang X."/>
            <person name="Wang W."/>
            <person name="Lv Y."/>
            <person name="Sun Y."/>
            <person name="Ma L."/>
            <person name="Shen B."/>
            <person name="Zhu C."/>
        </authorList>
    </citation>
    <scope>NUCLEOTIDE SEQUENCE [LARGE SCALE GENOMIC DNA]</scope>
</reference>
<evidence type="ECO:0000313" key="1">
    <source>
        <dbReference type="EMBL" id="KFB47737.1"/>
    </source>
</evidence>
<keyword evidence="3" id="KW-1185">Reference proteome</keyword>